<dbReference type="AlphaFoldDB" id="A0A8J4XFH8"/>
<feature type="non-terminal residue" evidence="2">
    <location>
        <position position="51"/>
    </location>
</feature>
<protein>
    <submittedName>
        <fullName evidence="2">Uncharacterized protein</fullName>
    </submittedName>
</protein>
<keyword evidence="3" id="KW-1185">Reference proteome</keyword>
<evidence type="ECO:0000256" key="1">
    <source>
        <dbReference type="SAM" id="MobiDB-lite"/>
    </source>
</evidence>
<dbReference type="Proteomes" id="UP000727407">
    <property type="component" value="Unassembled WGS sequence"/>
</dbReference>
<proteinExistence type="predicted"/>
<feature type="compositionally biased region" description="Polar residues" evidence="1">
    <location>
        <begin position="1"/>
        <end position="11"/>
    </location>
</feature>
<feature type="region of interest" description="Disordered" evidence="1">
    <location>
        <begin position="1"/>
        <end position="36"/>
    </location>
</feature>
<sequence>MCQITSCSNASKPRASFSLRKRKKQSSREQKSHFRGLQPRRSLLSNILWAI</sequence>
<name>A0A8J4XFH8_CLAMG</name>
<reference evidence="2" key="1">
    <citation type="submission" date="2020-07" db="EMBL/GenBank/DDBJ databases">
        <title>Clarias magur genome sequencing, assembly and annotation.</title>
        <authorList>
            <person name="Kushwaha B."/>
            <person name="Kumar R."/>
            <person name="Das P."/>
            <person name="Joshi C.G."/>
            <person name="Kumar D."/>
            <person name="Nagpure N.S."/>
            <person name="Pandey M."/>
            <person name="Agarwal S."/>
            <person name="Srivastava S."/>
            <person name="Singh M."/>
            <person name="Sahoo L."/>
            <person name="Jayasankar P."/>
            <person name="Meher P.K."/>
            <person name="Koringa P.G."/>
            <person name="Iquebal M.A."/>
            <person name="Das S.P."/>
            <person name="Bit A."/>
            <person name="Patnaik S."/>
            <person name="Patel N."/>
            <person name="Shah T.M."/>
            <person name="Hinsu A."/>
            <person name="Jena J.K."/>
        </authorList>
    </citation>
    <scope>NUCLEOTIDE SEQUENCE</scope>
    <source>
        <strain evidence="2">CIFAMagur01</strain>
        <tissue evidence="2">Testis</tissue>
    </source>
</reference>
<accession>A0A8J4XFH8</accession>
<evidence type="ECO:0000313" key="3">
    <source>
        <dbReference type="Proteomes" id="UP000727407"/>
    </source>
</evidence>
<gene>
    <name evidence="2" type="ORF">DAT39_001802</name>
</gene>
<evidence type="ECO:0000313" key="2">
    <source>
        <dbReference type="EMBL" id="KAF5908523.1"/>
    </source>
</evidence>
<dbReference type="EMBL" id="QNUK01000013">
    <property type="protein sequence ID" value="KAF5908523.1"/>
    <property type="molecule type" value="Genomic_DNA"/>
</dbReference>
<comment type="caution">
    <text evidence="2">The sequence shown here is derived from an EMBL/GenBank/DDBJ whole genome shotgun (WGS) entry which is preliminary data.</text>
</comment>
<organism evidence="2 3">
    <name type="scientific">Clarias magur</name>
    <name type="common">Asian catfish</name>
    <name type="synonym">Macropteronotus magur</name>
    <dbReference type="NCBI Taxonomy" id="1594786"/>
    <lineage>
        <taxon>Eukaryota</taxon>
        <taxon>Metazoa</taxon>
        <taxon>Chordata</taxon>
        <taxon>Craniata</taxon>
        <taxon>Vertebrata</taxon>
        <taxon>Euteleostomi</taxon>
        <taxon>Actinopterygii</taxon>
        <taxon>Neopterygii</taxon>
        <taxon>Teleostei</taxon>
        <taxon>Ostariophysi</taxon>
        <taxon>Siluriformes</taxon>
        <taxon>Clariidae</taxon>
        <taxon>Clarias</taxon>
    </lineage>
</organism>